<feature type="transmembrane region" description="Helical" evidence="8">
    <location>
        <begin position="52"/>
        <end position="74"/>
    </location>
</feature>
<dbReference type="InterPro" id="IPR003445">
    <property type="entry name" value="Cat_transpt"/>
</dbReference>
<keyword evidence="2" id="KW-0813">Transport</keyword>
<keyword evidence="7 8" id="KW-0472">Membrane</keyword>
<evidence type="ECO:0000313" key="9">
    <source>
        <dbReference type="EMBL" id="MFC6714096.1"/>
    </source>
</evidence>
<evidence type="ECO:0000313" key="10">
    <source>
        <dbReference type="Proteomes" id="UP001596356"/>
    </source>
</evidence>
<keyword evidence="6" id="KW-0406">Ion transport</keyword>
<dbReference type="PANTHER" id="PTHR32024:SF1">
    <property type="entry name" value="KTR SYSTEM POTASSIUM UPTAKE PROTEIN B"/>
    <property type="match status" value="1"/>
</dbReference>
<gene>
    <name evidence="9" type="ORF">ACFQBT_09850</name>
</gene>
<comment type="caution">
    <text evidence="9">The sequence shown here is derived from an EMBL/GenBank/DDBJ whole genome shotgun (WGS) entry which is preliminary data.</text>
</comment>
<feature type="transmembrane region" description="Helical" evidence="8">
    <location>
        <begin position="237"/>
        <end position="254"/>
    </location>
</feature>
<dbReference type="Proteomes" id="UP001596356">
    <property type="component" value="Unassembled WGS sequence"/>
</dbReference>
<feature type="transmembrane region" description="Helical" evidence="8">
    <location>
        <begin position="353"/>
        <end position="377"/>
    </location>
</feature>
<feature type="transmembrane region" description="Helical" evidence="8">
    <location>
        <begin position="80"/>
        <end position="103"/>
    </location>
</feature>
<comment type="subcellular location">
    <subcellularLocation>
        <location evidence="1">Cell membrane</location>
        <topology evidence="1">Multi-pass membrane protein</topology>
    </subcellularLocation>
</comment>
<accession>A0ABW2ATN9</accession>
<keyword evidence="10" id="KW-1185">Reference proteome</keyword>
<feature type="transmembrane region" description="Helical" evidence="8">
    <location>
        <begin position="197"/>
        <end position="216"/>
    </location>
</feature>
<evidence type="ECO:0000256" key="2">
    <source>
        <dbReference type="ARBA" id="ARBA00022448"/>
    </source>
</evidence>
<keyword evidence="5 8" id="KW-1133">Transmembrane helix</keyword>
<dbReference type="RefSeq" id="WP_377822340.1">
    <property type="nucleotide sequence ID" value="NZ_JBHSWJ010000002.1"/>
</dbReference>
<evidence type="ECO:0000256" key="6">
    <source>
        <dbReference type="ARBA" id="ARBA00023065"/>
    </source>
</evidence>
<feature type="transmembrane region" description="Helical" evidence="8">
    <location>
        <begin position="412"/>
        <end position="433"/>
    </location>
</feature>
<protein>
    <submittedName>
        <fullName evidence="9">TrkH family potassium uptake protein</fullName>
    </submittedName>
</protein>
<name>A0ABW2ATN9_9MICO</name>
<evidence type="ECO:0000256" key="5">
    <source>
        <dbReference type="ARBA" id="ARBA00022989"/>
    </source>
</evidence>
<dbReference type="EMBL" id="JBHSWJ010000002">
    <property type="protein sequence ID" value="MFC6714096.1"/>
    <property type="molecule type" value="Genomic_DNA"/>
</dbReference>
<evidence type="ECO:0000256" key="4">
    <source>
        <dbReference type="ARBA" id="ARBA00022692"/>
    </source>
</evidence>
<keyword evidence="4 8" id="KW-0812">Transmembrane</keyword>
<sequence length="451" mass="47721">MSVLDRWHVPAALLSPVRAVPLVFAAFILLGTGLLLLPWCHEPGASVSFMQAFFTATSAVTVTGLATVDIGSHFSWAGQAVILLLAEFGGIGIILVATTLGVLMGGRIGLRMKLASQTDLHVTGLGQVGPLFRRILLTTLFFQGVTAVILIGRYRMTYFDRFSTAAWHGAFDSVMAFNNAGLSLQPNGLAAYAADPVVVLTITLAVLVGTVGFPVLAELRDRWRRPATWTIHTRLTVWGSLLLVIVGWLCFLGFEWTNAATIGAQSVPHKIMTGLEGSVMPRSGGLATFDWGAVRPETTLMTLAMMLIGGGSASTAGGIKVTTFFLLAYVVLAEVRGDEQVRIGRRAISSQTIRTAVSIALIGVALAAGGTLGLLLLSDSTLPDAAFEATSAFGTTGLSTGLTPHLSVPAQLVVIALMFVGRVGTITAASAFAMRRRKSRYRLPEEQPIIG</sequence>
<feature type="transmembrane region" description="Helical" evidence="8">
    <location>
        <begin position="135"/>
        <end position="154"/>
    </location>
</feature>
<evidence type="ECO:0000256" key="8">
    <source>
        <dbReference type="SAM" id="Phobius"/>
    </source>
</evidence>
<evidence type="ECO:0000256" key="7">
    <source>
        <dbReference type="ARBA" id="ARBA00023136"/>
    </source>
</evidence>
<dbReference type="PANTHER" id="PTHR32024">
    <property type="entry name" value="TRK SYSTEM POTASSIUM UPTAKE PROTEIN TRKG-RELATED"/>
    <property type="match status" value="1"/>
</dbReference>
<proteinExistence type="predicted"/>
<evidence type="ECO:0000256" key="1">
    <source>
        <dbReference type="ARBA" id="ARBA00004651"/>
    </source>
</evidence>
<evidence type="ECO:0000256" key="3">
    <source>
        <dbReference type="ARBA" id="ARBA00022475"/>
    </source>
</evidence>
<reference evidence="10" key="1">
    <citation type="journal article" date="2019" name="Int. J. Syst. Evol. Microbiol.">
        <title>The Global Catalogue of Microorganisms (GCM) 10K type strain sequencing project: providing services to taxonomists for standard genome sequencing and annotation.</title>
        <authorList>
            <consortium name="The Broad Institute Genomics Platform"/>
            <consortium name="The Broad Institute Genome Sequencing Center for Infectious Disease"/>
            <person name="Wu L."/>
            <person name="Ma J."/>
        </authorList>
    </citation>
    <scope>NUCLEOTIDE SEQUENCE [LARGE SCALE GENOMIC DNA]</scope>
    <source>
        <strain evidence="10">NBRC 106593</strain>
    </source>
</reference>
<keyword evidence="3" id="KW-1003">Cell membrane</keyword>
<dbReference type="Pfam" id="PF02386">
    <property type="entry name" value="TrkH"/>
    <property type="match status" value="1"/>
</dbReference>
<feature type="transmembrane region" description="Helical" evidence="8">
    <location>
        <begin position="20"/>
        <end position="40"/>
    </location>
</feature>
<feature type="transmembrane region" description="Helical" evidence="8">
    <location>
        <begin position="303"/>
        <end position="332"/>
    </location>
</feature>
<organism evidence="9 10">
    <name type="scientific">Branchiibius cervicis</name>
    <dbReference type="NCBI Taxonomy" id="908252"/>
    <lineage>
        <taxon>Bacteria</taxon>
        <taxon>Bacillati</taxon>
        <taxon>Actinomycetota</taxon>
        <taxon>Actinomycetes</taxon>
        <taxon>Micrococcales</taxon>
        <taxon>Dermacoccaceae</taxon>
        <taxon>Branchiibius</taxon>
    </lineage>
</organism>